<dbReference type="Proteomes" id="UP000228934">
    <property type="component" value="Unassembled WGS sequence"/>
</dbReference>
<sequence>MYDRVYAALDSFCSSCRHAWHFVRRICVHADFVVGKFYLLLSNFVCRKIRWKMSDGAHTRSEFPTTRSDRTVSIGKSDRVYGALQLQK</sequence>
<accession>A0A2G9RQ72</accession>
<protein>
    <submittedName>
        <fullName evidence="1">Uncharacterized protein</fullName>
    </submittedName>
</protein>
<organism evidence="1 2">
    <name type="scientific">Aquarana catesbeiana</name>
    <name type="common">American bullfrog</name>
    <name type="synonym">Rana catesbeiana</name>
    <dbReference type="NCBI Taxonomy" id="8400"/>
    <lineage>
        <taxon>Eukaryota</taxon>
        <taxon>Metazoa</taxon>
        <taxon>Chordata</taxon>
        <taxon>Craniata</taxon>
        <taxon>Vertebrata</taxon>
        <taxon>Euteleostomi</taxon>
        <taxon>Amphibia</taxon>
        <taxon>Batrachia</taxon>
        <taxon>Anura</taxon>
        <taxon>Neobatrachia</taxon>
        <taxon>Ranoidea</taxon>
        <taxon>Ranidae</taxon>
        <taxon>Aquarana</taxon>
    </lineage>
</organism>
<gene>
    <name evidence="1" type="ORF">AB205_0151790</name>
</gene>
<reference evidence="2" key="1">
    <citation type="journal article" date="2017" name="Nat. Commun.">
        <title>The North American bullfrog draft genome provides insight into hormonal regulation of long noncoding RNA.</title>
        <authorList>
            <person name="Hammond S.A."/>
            <person name="Warren R.L."/>
            <person name="Vandervalk B.P."/>
            <person name="Kucuk E."/>
            <person name="Khan H."/>
            <person name="Gibb E.A."/>
            <person name="Pandoh P."/>
            <person name="Kirk H."/>
            <person name="Zhao Y."/>
            <person name="Jones M."/>
            <person name="Mungall A.J."/>
            <person name="Coope R."/>
            <person name="Pleasance S."/>
            <person name="Moore R.A."/>
            <person name="Holt R.A."/>
            <person name="Round J.M."/>
            <person name="Ohora S."/>
            <person name="Walle B.V."/>
            <person name="Veldhoen N."/>
            <person name="Helbing C.C."/>
            <person name="Birol I."/>
        </authorList>
    </citation>
    <scope>NUCLEOTIDE SEQUENCE [LARGE SCALE GENOMIC DNA]</scope>
</reference>
<proteinExistence type="predicted"/>
<name>A0A2G9RQ72_AQUCT</name>
<evidence type="ECO:0000313" key="2">
    <source>
        <dbReference type="Proteomes" id="UP000228934"/>
    </source>
</evidence>
<dbReference type="EMBL" id="KV936576">
    <property type="protein sequence ID" value="PIO29401.1"/>
    <property type="molecule type" value="Genomic_DNA"/>
</dbReference>
<dbReference type="AlphaFoldDB" id="A0A2G9RQ72"/>
<keyword evidence="2" id="KW-1185">Reference proteome</keyword>
<evidence type="ECO:0000313" key="1">
    <source>
        <dbReference type="EMBL" id="PIO29401.1"/>
    </source>
</evidence>